<dbReference type="EMBL" id="KT934943">
    <property type="protein sequence ID" value="ALM02438.1"/>
    <property type="molecule type" value="Genomic_DNA"/>
</dbReference>
<keyword evidence="2" id="KW-1185">Reference proteome</keyword>
<evidence type="ECO:0000313" key="2">
    <source>
        <dbReference type="Proteomes" id="UP000203990"/>
    </source>
</evidence>
<evidence type="ECO:0008006" key="3">
    <source>
        <dbReference type="Google" id="ProtNLM"/>
    </source>
</evidence>
<reference evidence="1 2" key="1">
    <citation type="submission" date="2015-10" db="EMBL/GenBank/DDBJ databases">
        <title>Complete genome sequence of Klebsiella pneumoniae bacteriophage vB_KpnM_KB57.</title>
        <authorList>
            <person name="Volozhantsev N.V."/>
            <person name="Popova A.V."/>
            <person name="Krasilnikova V.M."/>
            <person name="Bogun A.G."/>
        </authorList>
    </citation>
    <scope>NUCLEOTIDE SEQUENCE [LARGE SCALE GENOMIC DNA]</scope>
</reference>
<sequence>MKITDMKWTRYSPEKVAVPGALYLKDENGQDWYDFLSKLKINQKGIYIQYDTNGQVYMADTDPTRFFPEDCYFRFVESLPSDFSNRTHIFNGEEFEKVDWMEDRIFENKKQGLFQRAAILLSTYAALGEEDKVEDMKKYIINLREWTKGDPQPELPQTA</sequence>
<dbReference type="KEGG" id="vg:26523001"/>
<evidence type="ECO:0000313" key="1">
    <source>
        <dbReference type="EMBL" id="ALM02438.1"/>
    </source>
</evidence>
<accession>A0A0S1S196</accession>
<dbReference type="RefSeq" id="YP_009187658.1">
    <property type="nucleotide sequence ID" value="NC_028659.1"/>
</dbReference>
<organism evidence="1 2">
    <name type="scientific">Klebsiella phage vB_KpnM_KB57</name>
    <dbReference type="NCBI Taxonomy" id="1719140"/>
    <lineage>
        <taxon>Viruses</taxon>
        <taxon>Duplodnaviria</taxon>
        <taxon>Heunggongvirae</taxon>
        <taxon>Uroviricota</taxon>
        <taxon>Caudoviricetes</taxon>
        <taxon>Vequintavirinae</taxon>
        <taxon>Mydovirus</taxon>
        <taxon>Mydovirus KB57</taxon>
    </lineage>
</organism>
<dbReference type="OrthoDB" id="10931at10239"/>
<proteinExistence type="predicted"/>
<dbReference type="GeneID" id="26523001"/>
<gene>
    <name evidence="1" type="ORF">KB57_045</name>
</gene>
<protein>
    <recommendedName>
        <fullName evidence="3">Tail fiber assembly protein</fullName>
    </recommendedName>
</protein>
<dbReference type="Proteomes" id="UP000203990">
    <property type="component" value="Segment"/>
</dbReference>
<name>A0A0S1S196_9CAUD</name>